<evidence type="ECO:0000256" key="2">
    <source>
        <dbReference type="ARBA" id="ARBA00023125"/>
    </source>
</evidence>
<organism evidence="6 7">
    <name type="scientific">Sphingomonas floccifaciens</name>
    <dbReference type="NCBI Taxonomy" id="1844115"/>
    <lineage>
        <taxon>Bacteria</taxon>
        <taxon>Pseudomonadati</taxon>
        <taxon>Pseudomonadota</taxon>
        <taxon>Alphaproteobacteria</taxon>
        <taxon>Sphingomonadales</taxon>
        <taxon>Sphingomonadaceae</taxon>
        <taxon>Sphingomonas</taxon>
    </lineage>
</organism>
<evidence type="ECO:0000313" key="7">
    <source>
        <dbReference type="Proteomes" id="UP001597283"/>
    </source>
</evidence>
<dbReference type="Gene3D" id="1.10.357.10">
    <property type="entry name" value="Tetracycline Repressor, domain 2"/>
    <property type="match status" value="1"/>
</dbReference>
<evidence type="ECO:0000256" key="1">
    <source>
        <dbReference type="ARBA" id="ARBA00023015"/>
    </source>
</evidence>
<dbReference type="EMBL" id="JBHUFC010000038">
    <property type="protein sequence ID" value="MFD1789982.1"/>
    <property type="molecule type" value="Genomic_DNA"/>
</dbReference>
<dbReference type="Pfam" id="PF00440">
    <property type="entry name" value="TetR_N"/>
    <property type="match status" value="1"/>
</dbReference>
<dbReference type="InterPro" id="IPR009057">
    <property type="entry name" value="Homeodomain-like_sf"/>
</dbReference>
<dbReference type="InterPro" id="IPR050109">
    <property type="entry name" value="HTH-type_TetR-like_transc_reg"/>
</dbReference>
<evidence type="ECO:0000256" key="4">
    <source>
        <dbReference type="PROSITE-ProRule" id="PRU00335"/>
    </source>
</evidence>
<accession>A0ABW4NJ11</accession>
<reference evidence="7" key="1">
    <citation type="journal article" date="2019" name="Int. J. Syst. Evol. Microbiol.">
        <title>The Global Catalogue of Microorganisms (GCM) 10K type strain sequencing project: providing services to taxonomists for standard genome sequencing and annotation.</title>
        <authorList>
            <consortium name="The Broad Institute Genomics Platform"/>
            <consortium name="The Broad Institute Genome Sequencing Center for Infectious Disease"/>
            <person name="Wu L."/>
            <person name="Ma J."/>
        </authorList>
    </citation>
    <scope>NUCLEOTIDE SEQUENCE [LARGE SCALE GENOMIC DNA]</scope>
    <source>
        <strain evidence="7">Q85</strain>
    </source>
</reference>
<gene>
    <name evidence="6" type="ORF">ACFSC3_20705</name>
</gene>
<dbReference type="PANTHER" id="PTHR30055">
    <property type="entry name" value="HTH-TYPE TRANSCRIPTIONAL REGULATOR RUTR"/>
    <property type="match status" value="1"/>
</dbReference>
<keyword evidence="1" id="KW-0805">Transcription regulation</keyword>
<dbReference type="SUPFAM" id="SSF46689">
    <property type="entry name" value="Homeodomain-like"/>
    <property type="match status" value="1"/>
</dbReference>
<evidence type="ECO:0000313" key="6">
    <source>
        <dbReference type="EMBL" id="MFD1789982.1"/>
    </source>
</evidence>
<evidence type="ECO:0000259" key="5">
    <source>
        <dbReference type="PROSITE" id="PS50977"/>
    </source>
</evidence>
<dbReference type="PANTHER" id="PTHR30055:SF238">
    <property type="entry name" value="MYCOFACTOCIN BIOSYNTHESIS TRANSCRIPTIONAL REGULATOR MFTR-RELATED"/>
    <property type="match status" value="1"/>
</dbReference>
<dbReference type="RefSeq" id="WP_062623214.1">
    <property type="nucleotide sequence ID" value="NZ_JBHUFC010000038.1"/>
</dbReference>
<evidence type="ECO:0000256" key="3">
    <source>
        <dbReference type="ARBA" id="ARBA00023163"/>
    </source>
</evidence>
<dbReference type="PROSITE" id="PS50977">
    <property type="entry name" value="HTH_TETR_2"/>
    <property type="match status" value="1"/>
</dbReference>
<dbReference type="PRINTS" id="PR00455">
    <property type="entry name" value="HTHTETR"/>
</dbReference>
<protein>
    <submittedName>
        <fullName evidence="6">TetR/AcrR family transcriptional regulator</fullName>
    </submittedName>
</protein>
<keyword evidence="3" id="KW-0804">Transcription</keyword>
<keyword evidence="7" id="KW-1185">Reference proteome</keyword>
<name>A0ABW4NJ11_9SPHN</name>
<dbReference type="Proteomes" id="UP001597283">
    <property type="component" value="Unassembled WGS sequence"/>
</dbReference>
<comment type="caution">
    <text evidence="6">The sequence shown here is derived from an EMBL/GenBank/DDBJ whole genome shotgun (WGS) entry which is preliminary data.</text>
</comment>
<feature type="domain" description="HTH tetR-type" evidence="5">
    <location>
        <begin position="17"/>
        <end position="77"/>
    </location>
</feature>
<proteinExistence type="predicted"/>
<keyword evidence="2 4" id="KW-0238">DNA-binding</keyword>
<dbReference type="InterPro" id="IPR001647">
    <property type="entry name" value="HTH_TetR"/>
</dbReference>
<feature type="DNA-binding region" description="H-T-H motif" evidence="4">
    <location>
        <begin position="40"/>
        <end position="59"/>
    </location>
</feature>
<sequence length="206" mass="22842">MDEEQPPSKEPRRRDRARSEAALLDAAQAEFSIHGFKATTTRAIAARAGCSEGLIQNYFGGKEGLLMAVMRAGADEQAAMRDTGFFDRPRASSAEAEVRELLDFITGAMRRLAPRLRILFDRVLLDAGFARRFADMTPRRTLVASVADRLRREWPATSDPDRTADAIVSFGFELGFVHPELLGRDEQQVTAFAAHYASLIAPALRM</sequence>